<dbReference type="Proteomes" id="UP000317093">
    <property type="component" value="Chromosome"/>
</dbReference>
<feature type="compositionally biased region" description="Basic and acidic residues" evidence="1">
    <location>
        <begin position="15"/>
        <end position="28"/>
    </location>
</feature>
<feature type="compositionally biased region" description="Basic and acidic residues" evidence="1">
    <location>
        <begin position="150"/>
        <end position="173"/>
    </location>
</feature>
<accession>A0A518B0H9</accession>
<evidence type="ECO:0000313" key="3">
    <source>
        <dbReference type="Proteomes" id="UP000317093"/>
    </source>
</evidence>
<gene>
    <name evidence="2" type="ORF">Pan216_12810</name>
</gene>
<evidence type="ECO:0000256" key="1">
    <source>
        <dbReference type="SAM" id="MobiDB-lite"/>
    </source>
</evidence>
<dbReference type="EMBL" id="CP036279">
    <property type="protein sequence ID" value="QDU60442.1"/>
    <property type="molecule type" value="Genomic_DNA"/>
</dbReference>
<evidence type="ECO:0000313" key="2">
    <source>
        <dbReference type="EMBL" id="QDU60442.1"/>
    </source>
</evidence>
<protein>
    <submittedName>
        <fullName evidence="2">Uncharacterized protein</fullName>
    </submittedName>
</protein>
<feature type="region of interest" description="Disordered" evidence="1">
    <location>
        <begin position="1"/>
        <end position="28"/>
    </location>
</feature>
<keyword evidence="3" id="KW-1185">Reference proteome</keyword>
<name>A0A518B0H9_9BACT</name>
<dbReference type="RefSeq" id="WP_145256271.1">
    <property type="nucleotide sequence ID" value="NZ_CP036279.1"/>
</dbReference>
<proteinExistence type="predicted"/>
<organism evidence="2 3">
    <name type="scientific">Kolteria novifilia</name>
    <dbReference type="NCBI Taxonomy" id="2527975"/>
    <lineage>
        <taxon>Bacteria</taxon>
        <taxon>Pseudomonadati</taxon>
        <taxon>Planctomycetota</taxon>
        <taxon>Planctomycetia</taxon>
        <taxon>Kolteriales</taxon>
        <taxon>Kolteriaceae</taxon>
        <taxon>Kolteria</taxon>
    </lineage>
</organism>
<feature type="region of interest" description="Disordered" evidence="1">
    <location>
        <begin position="140"/>
        <end position="173"/>
    </location>
</feature>
<feature type="compositionally biased region" description="Acidic residues" evidence="1">
    <location>
        <begin position="140"/>
        <end position="149"/>
    </location>
</feature>
<reference evidence="2 3" key="1">
    <citation type="submission" date="2019-02" db="EMBL/GenBank/DDBJ databases">
        <title>Deep-cultivation of Planctomycetes and their phenomic and genomic characterization uncovers novel biology.</title>
        <authorList>
            <person name="Wiegand S."/>
            <person name="Jogler M."/>
            <person name="Boedeker C."/>
            <person name="Pinto D."/>
            <person name="Vollmers J."/>
            <person name="Rivas-Marin E."/>
            <person name="Kohn T."/>
            <person name="Peeters S.H."/>
            <person name="Heuer A."/>
            <person name="Rast P."/>
            <person name="Oberbeckmann S."/>
            <person name="Bunk B."/>
            <person name="Jeske O."/>
            <person name="Meyerdierks A."/>
            <person name="Storesund J.E."/>
            <person name="Kallscheuer N."/>
            <person name="Luecker S."/>
            <person name="Lage O.M."/>
            <person name="Pohl T."/>
            <person name="Merkel B.J."/>
            <person name="Hornburger P."/>
            <person name="Mueller R.-W."/>
            <person name="Bruemmer F."/>
            <person name="Labrenz M."/>
            <person name="Spormann A.M."/>
            <person name="Op den Camp H."/>
            <person name="Overmann J."/>
            <person name="Amann R."/>
            <person name="Jetten M.S.M."/>
            <person name="Mascher T."/>
            <person name="Medema M.H."/>
            <person name="Devos D.P."/>
            <person name="Kaster A.-K."/>
            <person name="Ovreas L."/>
            <person name="Rohde M."/>
            <person name="Galperin M.Y."/>
            <person name="Jogler C."/>
        </authorList>
    </citation>
    <scope>NUCLEOTIDE SEQUENCE [LARGE SCALE GENOMIC DNA]</scope>
    <source>
        <strain evidence="2 3">Pan216</strain>
    </source>
</reference>
<sequence>MTHANNNRLPADFRSGTEKSDRPTVDELEKKRQRALIHMTSRPSCRVHLYVEDMTARTYVAINSAKIRTQWRKEWGVWLPDGTKVFTLDNWAKMKNRPRLDSVQSVADGLGITFGDLADRELSYTEVTEILRAWRDKDDIEEPEDDDESESWKRAETRQGKRVEPSLPCRQHDDSLETVRDLLSGPMGPYMSMMIHWLKLKHDESQQAL</sequence>
<dbReference type="AlphaFoldDB" id="A0A518B0H9"/>
<dbReference type="KEGG" id="knv:Pan216_12810"/>